<sequence>MSQNKLEIISPLLMKRTPPYLQTFSILPIGSIPEPSPPFGANPYFSFANYPLMPKMKLIHPIPFQSNGPRWTVQGRYSQYLFRYRGYRFPSGFRHFQRIPRKCCWFWWMVSGGIISMTVPMLDLRELRIMV</sequence>
<keyword evidence="1" id="KW-0812">Transmembrane</keyword>
<reference evidence="2 3" key="1">
    <citation type="journal article" date="2022" name="Nat. Ecol. Evol.">
        <title>A masculinizing supergene underlies an exaggerated male reproductive morph in a spider.</title>
        <authorList>
            <person name="Hendrickx F."/>
            <person name="De Corte Z."/>
            <person name="Sonet G."/>
            <person name="Van Belleghem S.M."/>
            <person name="Kostlbacher S."/>
            <person name="Vangestel C."/>
        </authorList>
    </citation>
    <scope>NUCLEOTIDE SEQUENCE [LARGE SCALE GENOMIC DNA]</scope>
    <source>
        <strain evidence="2">W744_W776</strain>
    </source>
</reference>
<dbReference type="EMBL" id="JAFNEN010000139">
    <property type="protein sequence ID" value="KAG8192417.1"/>
    <property type="molecule type" value="Genomic_DNA"/>
</dbReference>
<keyword evidence="1" id="KW-1133">Transmembrane helix</keyword>
<keyword evidence="3" id="KW-1185">Reference proteome</keyword>
<dbReference type="AlphaFoldDB" id="A0AAV6V6X7"/>
<gene>
    <name evidence="2" type="ORF">JTE90_017951</name>
</gene>
<comment type="caution">
    <text evidence="2">The sequence shown here is derived from an EMBL/GenBank/DDBJ whole genome shotgun (WGS) entry which is preliminary data.</text>
</comment>
<proteinExistence type="predicted"/>
<evidence type="ECO:0000313" key="3">
    <source>
        <dbReference type="Proteomes" id="UP000827092"/>
    </source>
</evidence>
<protein>
    <submittedName>
        <fullName evidence="2">Uncharacterized protein</fullName>
    </submittedName>
</protein>
<organism evidence="2 3">
    <name type="scientific">Oedothorax gibbosus</name>
    <dbReference type="NCBI Taxonomy" id="931172"/>
    <lineage>
        <taxon>Eukaryota</taxon>
        <taxon>Metazoa</taxon>
        <taxon>Ecdysozoa</taxon>
        <taxon>Arthropoda</taxon>
        <taxon>Chelicerata</taxon>
        <taxon>Arachnida</taxon>
        <taxon>Araneae</taxon>
        <taxon>Araneomorphae</taxon>
        <taxon>Entelegynae</taxon>
        <taxon>Araneoidea</taxon>
        <taxon>Linyphiidae</taxon>
        <taxon>Erigoninae</taxon>
        <taxon>Oedothorax</taxon>
    </lineage>
</organism>
<keyword evidence="1" id="KW-0472">Membrane</keyword>
<name>A0AAV6V6X7_9ARAC</name>
<feature type="transmembrane region" description="Helical" evidence="1">
    <location>
        <begin position="105"/>
        <end position="124"/>
    </location>
</feature>
<dbReference type="Proteomes" id="UP000827092">
    <property type="component" value="Unassembled WGS sequence"/>
</dbReference>
<evidence type="ECO:0000256" key="1">
    <source>
        <dbReference type="SAM" id="Phobius"/>
    </source>
</evidence>
<evidence type="ECO:0000313" key="2">
    <source>
        <dbReference type="EMBL" id="KAG8192417.1"/>
    </source>
</evidence>
<accession>A0AAV6V6X7</accession>